<dbReference type="Pfam" id="PF09759">
    <property type="entry name" value="Atx10homo_assoc"/>
    <property type="match status" value="1"/>
</dbReference>
<comment type="similarity">
    <text evidence="1">Belongs to the ataxin-10 family.</text>
</comment>
<dbReference type="Gene3D" id="1.25.10.10">
    <property type="entry name" value="Leucine-rich Repeat Variant"/>
    <property type="match status" value="1"/>
</dbReference>
<comment type="function">
    <text evidence="4">May play a role in the regulation of cytokinesis.</text>
</comment>
<feature type="region of interest" description="Disordered" evidence="7">
    <location>
        <begin position="564"/>
        <end position="587"/>
    </location>
</feature>
<sequence>MTENLDSGNSLGGQFRKACSGFDIKGKRSITALANTLEHLAQELAQSGQVRTVVGSEPAVWTDLRKLWRDLSRTQLTFWDGDDSENEEGVRHNNKQADLTTFCIALAKFTRNLVAGISENQNRAFENEPDIRRLLHYYTSWSAMKDSESLAAARVLTQALSNLVTANEMLVAKLWDTYMNLPEDQVILIRLLGSPDPRTLLSSLIFILNCIHDSSTRIKLLTKATIGARVCVALLDDMLRLYDADEGTEGAQAFDVGYEIFTRLMEEGLIPDLYQKFAIVGEIVTPHQTTLLKLVDSYLQSIQLASNTPIKPETLRLHSSLGPFLAKCFFSLSAYAQRSIARALGSTPVTTSNTNHTSSGLSDPHTSSDSRPQSAETASSTQASFSSPSELDVMLPKVCEALVLVTQCIVTIALDAEEIKSRQMEGGRSVDTNINMKFYFNDARFSQQGLVESLIELLRLLDLFLPRINFGKPVHMPAQGTPSPTQNATDSTGFSYLKRDLVRLLGVLCHDDRAVQDRIRDTGGIPVVMNLCVVDERNPYLREHALFTLRNILKDNTENQKLVDSIKPSSEWDESGTLKSKPGAVRK</sequence>
<evidence type="ECO:0000313" key="9">
    <source>
        <dbReference type="EMBL" id="TFK39966.1"/>
    </source>
</evidence>
<evidence type="ECO:0000256" key="3">
    <source>
        <dbReference type="ARBA" id="ARBA00023306"/>
    </source>
</evidence>
<dbReference type="Proteomes" id="UP000308652">
    <property type="component" value="Unassembled WGS sequence"/>
</dbReference>
<evidence type="ECO:0000256" key="5">
    <source>
        <dbReference type="ARBA" id="ARBA00044801"/>
    </source>
</evidence>
<evidence type="ECO:0000256" key="2">
    <source>
        <dbReference type="ARBA" id="ARBA00022618"/>
    </source>
</evidence>
<dbReference type="PANTHER" id="PTHR13255:SF0">
    <property type="entry name" value="ATAXIN-10"/>
    <property type="match status" value="1"/>
</dbReference>
<protein>
    <recommendedName>
        <fullName evidence="5">Ataxin-10 homolog</fullName>
    </recommendedName>
    <alternativeName>
        <fullName evidence="6">Copper transport protein 86</fullName>
    </alternativeName>
</protein>
<keyword evidence="3" id="KW-0131">Cell cycle</keyword>
<evidence type="ECO:0000256" key="4">
    <source>
        <dbReference type="ARBA" id="ARBA00044746"/>
    </source>
</evidence>
<dbReference type="InterPro" id="IPR011989">
    <property type="entry name" value="ARM-like"/>
</dbReference>
<dbReference type="STRING" id="68775.A0A5C3M6G4"/>
<accession>A0A5C3M6G4</accession>
<dbReference type="GO" id="GO:0005829">
    <property type="term" value="C:cytosol"/>
    <property type="evidence" value="ECO:0007669"/>
    <property type="project" value="TreeGrafter"/>
</dbReference>
<feature type="domain" description="Ataxin-10" evidence="8">
    <location>
        <begin position="497"/>
        <end position="575"/>
    </location>
</feature>
<dbReference type="EMBL" id="ML213598">
    <property type="protein sequence ID" value="TFK39966.1"/>
    <property type="molecule type" value="Genomic_DNA"/>
</dbReference>
<organism evidence="9 10">
    <name type="scientific">Crucibulum laeve</name>
    <dbReference type="NCBI Taxonomy" id="68775"/>
    <lineage>
        <taxon>Eukaryota</taxon>
        <taxon>Fungi</taxon>
        <taxon>Dikarya</taxon>
        <taxon>Basidiomycota</taxon>
        <taxon>Agaricomycotina</taxon>
        <taxon>Agaricomycetes</taxon>
        <taxon>Agaricomycetidae</taxon>
        <taxon>Agaricales</taxon>
        <taxon>Agaricineae</taxon>
        <taxon>Nidulariaceae</taxon>
        <taxon>Crucibulum</taxon>
    </lineage>
</organism>
<evidence type="ECO:0000256" key="1">
    <source>
        <dbReference type="ARBA" id="ARBA00008384"/>
    </source>
</evidence>
<feature type="region of interest" description="Disordered" evidence="7">
    <location>
        <begin position="347"/>
        <end position="384"/>
    </location>
</feature>
<evidence type="ECO:0000313" key="10">
    <source>
        <dbReference type="Proteomes" id="UP000308652"/>
    </source>
</evidence>
<dbReference type="SUPFAM" id="SSF48371">
    <property type="entry name" value="ARM repeat"/>
    <property type="match status" value="1"/>
</dbReference>
<keyword evidence="2" id="KW-0132">Cell division</keyword>
<keyword evidence="10" id="KW-1185">Reference proteome</keyword>
<feature type="compositionally biased region" description="Polar residues" evidence="7">
    <location>
        <begin position="347"/>
        <end position="371"/>
    </location>
</feature>
<dbReference type="GO" id="GO:0051301">
    <property type="term" value="P:cell division"/>
    <property type="evidence" value="ECO:0007669"/>
    <property type="project" value="UniProtKB-KW"/>
</dbReference>
<dbReference type="AlphaFoldDB" id="A0A5C3M6G4"/>
<gene>
    <name evidence="9" type="ORF">BDQ12DRAFT_681538</name>
</gene>
<evidence type="ECO:0000256" key="6">
    <source>
        <dbReference type="ARBA" id="ARBA00044805"/>
    </source>
</evidence>
<dbReference type="PANTHER" id="PTHR13255">
    <property type="entry name" value="ATAXIN-10"/>
    <property type="match status" value="1"/>
</dbReference>
<dbReference type="OrthoDB" id="379794at2759"/>
<proteinExistence type="inferred from homology"/>
<evidence type="ECO:0000259" key="8">
    <source>
        <dbReference type="Pfam" id="PF09759"/>
    </source>
</evidence>
<dbReference type="InterPro" id="IPR019156">
    <property type="entry name" value="Ataxin-10_domain"/>
</dbReference>
<evidence type="ECO:0000256" key="7">
    <source>
        <dbReference type="SAM" id="MobiDB-lite"/>
    </source>
</evidence>
<reference evidence="9 10" key="1">
    <citation type="journal article" date="2019" name="Nat. Ecol. Evol.">
        <title>Megaphylogeny resolves global patterns of mushroom evolution.</title>
        <authorList>
            <person name="Varga T."/>
            <person name="Krizsan K."/>
            <person name="Foldi C."/>
            <person name="Dima B."/>
            <person name="Sanchez-Garcia M."/>
            <person name="Sanchez-Ramirez S."/>
            <person name="Szollosi G.J."/>
            <person name="Szarkandi J.G."/>
            <person name="Papp V."/>
            <person name="Albert L."/>
            <person name="Andreopoulos W."/>
            <person name="Angelini C."/>
            <person name="Antonin V."/>
            <person name="Barry K.W."/>
            <person name="Bougher N.L."/>
            <person name="Buchanan P."/>
            <person name="Buyck B."/>
            <person name="Bense V."/>
            <person name="Catcheside P."/>
            <person name="Chovatia M."/>
            <person name="Cooper J."/>
            <person name="Damon W."/>
            <person name="Desjardin D."/>
            <person name="Finy P."/>
            <person name="Geml J."/>
            <person name="Haridas S."/>
            <person name="Hughes K."/>
            <person name="Justo A."/>
            <person name="Karasinski D."/>
            <person name="Kautmanova I."/>
            <person name="Kiss B."/>
            <person name="Kocsube S."/>
            <person name="Kotiranta H."/>
            <person name="LaButti K.M."/>
            <person name="Lechner B.E."/>
            <person name="Liimatainen K."/>
            <person name="Lipzen A."/>
            <person name="Lukacs Z."/>
            <person name="Mihaltcheva S."/>
            <person name="Morgado L.N."/>
            <person name="Niskanen T."/>
            <person name="Noordeloos M.E."/>
            <person name="Ohm R.A."/>
            <person name="Ortiz-Santana B."/>
            <person name="Ovrebo C."/>
            <person name="Racz N."/>
            <person name="Riley R."/>
            <person name="Savchenko A."/>
            <person name="Shiryaev A."/>
            <person name="Soop K."/>
            <person name="Spirin V."/>
            <person name="Szebenyi C."/>
            <person name="Tomsovsky M."/>
            <person name="Tulloss R.E."/>
            <person name="Uehling J."/>
            <person name="Grigoriev I.V."/>
            <person name="Vagvolgyi C."/>
            <person name="Papp T."/>
            <person name="Martin F.M."/>
            <person name="Miettinen O."/>
            <person name="Hibbett D.S."/>
            <person name="Nagy L.G."/>
        </authorList>
    </citation>
    <scope>NUCLEOTIDE SEQUENCE [LARGE SCALE GENOMIC DNA]</scope>
    <source>
        <strain evidence="9 10">CBS 166.37</strain>
    </source>
</reference>
<dbReference type="InterPro" id="IPR016024">
    <property type="entry name" value="ARM-type_fold"/>
</dbReference>
<feature type="compositionally biased region" description="Low complexity" evidence="7">
    <location>
        <begin position="372"/>
        <end position="384"/>
    </location>
</feature>
<dbReference type="InterPro" id="IPR051374">
    <property type="entry name" value="Ataxin-10/CTR86_families"/>
</dbReference>
<name>A0A5C3M6G4_9AGAR</name>